<evidence type="ECO:0000256" key="2">
    <source>
        <dbReference type="RuleBase" id="RU003616"/>
    </source>
</evidence>
<dbReference type="SUPFAM" id="SSF49764">
    <property type="entry name" value="HSP20-like chaperones"/>
    <property type="match status" value="1"/>
</dbReference>
<keyword evidence="5" id="KW-1185">Reference proteome</keyword>
<sequence length="148" mass="16440">MVATDLFREMEDLRRKIDNAFRNFGSRGLLTPAFLPGLGTGEFPLVNLSEDEDNVYVQALLPGLESKEVEINVIKGALTISGERKEPDPKGRTWHRRERGAGRFLRAIDIPAMVATDKASAEYRDGILMVTLPKADEAKPKKIAVNFA</sequence>
<accession>A0A0B5FBC3</accession>
<organism evidence="4 5">
    <name type="scientific">Geoalkalibacter subterraneus</name>
    <dbReference type="NCBI Taxonomy" id="483547"/>
    <lineage>
        <taxon>Bacteria</taxon>
        <taxon>Pseudomonadati</taxon>
        <taxon>Thermodesulfobacteriota</taxon>
        <taxon>Desulfuromonadia</taxon>
        <taxon>Desulfuromonadales</taxon>
        <taxon>Geoalkalibacteraceae</taxon>
        <taxon>Geoalkalibacter</taxon>
    </lineage>
</organism>
<dbReference type="RefSeq" id="WP_040198808.1">
    <property type="nucleotide sequence ID" value="NZ_CP010311.1"/>
</dbReference>
<reference evidence="4 5" key="1">
    <citation type="journal article" date="2015" name="Genome Announc.">
        <title>Genomes of Geoalkalibacter ferrihydriticus Z-0531T and Geoalkalibacter subterraneus Red1T, Two Haloalkaliphilic Metal-Reducing Deltaproteobacteria.</title>
        <authorList>
            <person name="Badalamenti J.P."/>
            <person name="Krajmalnik-Brown R."/>
            <person name="Torres C.I."/>
            <person name="Bond D.R."/>
        </authorList>
    </citation>
    <scope>NUCLEOTIDE SEQUENCE [LARGE SCALE GENOMIC DNA]</scope>
    <source>
        <strain evidence="4 5">Red1</strain>
    </source>
</reference>
<dbReference type="Gene3D" id="2.60.40.790">
    <property type="match status" value="1"/>
</dbReference>
<dbReference type="CDD" id="cd06464">
    <property type="entry name" value="ACD_sHsps-like"/>
    <property type="match status" value="1"/>
</dbReference>
<dbReference type="AlphaFoldDB" id="A0A0B5FBC3"/>
<dbReference type="InterPro" id="IPR031107">
    <property type="entry name" value="Small_HSP"/>
</dbReference>
<dbReference type="InterPro" id="IPR008978">
    <property type="entry name" value="HSP20-like_chaperone"/>
</dbReference>
<dbReference type="InterPro" id="IPR002068">
    <property type="entry name" value="A-crystallin/Hsp20_dom"/>
</dbReference>
<dbReference type="KEGG" id="gsb:GSUB_01165"/>
<comment type="similarity">
    <text evidence="1 2">Belongs to the small heat shock protein (HSP20) family.</text>
</comment>
<evidence type="ECO:0000256" key="1">
    <source>
        <dbReference type="PROSITE-ProRule" id="PRU00285"/>
    </source>
</evidence>
<proteinExistence type="inferred from homology"/>
<feature type="domain" description="SHSP" evidence="3">
    <location>
        <begin position="37"/>
        <end position="148"/>
    </location>
</feature>
<dbReference type="Pfam" id="PF00011">
    <property type="entry name" value="HSP20"/>
    <property type="match status" value="1"/>
</dbReference>
<gene>
    <name evidence="4" type="ORF">GSUB_01165</name>
</gene>
<protein>
    <recommendedName>
        <fullName evidence="3">SHSP domain-containing protein</fullName>
    </recommendedName>
</protein>
<dbReference type="STRING" id="483547.GSUB_01165"/>
<dbReference type="PANTHER" id="PTHR11527">
    <property type="entry name" value="HEAT-SHOCK PROTEIN 20 FAMILY MEMBER"/>
    <property type="match status" value="1"/>
</dbReference>
<evidence type="ECO:0000313" key="5">
    <source>
        <dbReference type="Proteomes" id="UP000035036"/>
    </source>
</evidence>
<evidence type="ECO:0000313" key="4">
    <source>
        <dbReference type="EMBL" id="AJF05467.1"/>
    </source>
</evidence>
<dbReference type="OrthoDB" id="189458at2"/>
<evidence type="ECO:0000259" key="3">
    <source>
        <dbReference type="PROSITE" id="PS01031"/>
    </source>
</evidence>
<name>A0A0B5FBC3_9BACT</name>
<dbReference type="Proteomes" id="UP000035036">
    <property type="component" value="Chromosome"/>
</dbReference>
<dbReference type="EMBL" id="CP010311">
    <property type="protein sequence ID" value="AJF05467.1"/>
    <property type="molecule type" value="Genomic_DNA"/>
</dbReference>
<dbReference type="HOGENOM" id="CLU_046737_12_1_7"/>
<dbReference type="PROSITE" id="PS01031">
    <property type="entry name" value="SHSP"/>
    <property type="match status" value="1"/>
</dbReference>